<proteinExistence type="predicted"/>
<evidence type="ECO:0000313" key="1">
    <source>
        <dbReference type="EMBL" id="WMV50800.1"/>
    </source>
</evidence>
<accession>A0AAF0UQE2</accession>
<keyword evidence="2" id="KW-1185">Reference proteome</keyword>
<evidence type="ECO:0000313" key="2">
    <source>
        <dbReference type="Proteomes" id="UP001234989"/>
    </source>
</evidence>
<dbReference type="InterPro" id="IPR040256">
    <property type="entry name" value="At4g02000-like"/>
</dbReference>
<name>A0AAF0UQE2_SOLVR</name>
<reference evidence="1" key="1">
    <citation type="submission" date="2023-08" db="EMBL/GenBank/DDBJ databases">
        <title>A de novo genome assembly of Solanum verrucosum Schlechtendal, a Mexican diploid species geographically isolated from the other diploid A-genome species in potato relatives.</title>
        <authorList>
            <person name="Hosaka K."/>
        </authorList>
    </citation>
    <scope>NUCLEOTIDE SEQUENCE</scope>
    <source>
        <tissue evidence="1">Young leaves</tissue>
    </source>
</reference>
<gene>
    <name evidence="1" type="ORF">MTR67_044185</name>
</gene>
<dbReference type="EMBL" id="CP133621">
    <property type="protein sequence ID" value="WMV50800.1"/>
    <property type="molecule type" value="Genomic_DNA"/>
</dbReference>
<dbReference type="PANTHER" id="PTHR31286:SF79">
    <property type="entry name" value="N-6 ADENINE-SPECIFIC DNA METHYLASE"/>
    <property type="match status" value="1"/>
</dbReference>
<sequence length="305" mass="35131">MLSKKSYYITAKDGYAYQMRPFIYGANFKASEETSQATTWISFQDVLPTFFVNEVLFSLAAVVGEPLQLNLATINKTRPSCARVKVQLDMLVDKPQYVQMQIENNNNQEIKIIKVKIQYDSLPSYCKKCRIQGHKEEECRILHPELQQEKQHEKEAIIPQQLYKMQFYKGAVIIKWKPTTRVFTKKAGQIMGEKEQGGKGIAGYNTTLATSAQGKRRYHNKESRREIVKQNVQSNACHIVLRDSKPEHYDEHIMDARNEVMDKGDTIQITLIDRTHGENEALDTQNVLEHATYHIPFHIVNPNVG</sequence>
<protein>
    <recommendedName>
        <fullName evidence="3">DUF4283 domain-containing protein</fullName>
    </recommendedName>
</protein>
<dbReference type="Proteomes" id="UP001234989">
    <property type="component" value="Chromosome 10"/>
</dbReference>
<organism evidence="1 2">
    <name type="scientific">Solanum verrucosum</name>
    <dbReference type="NCBI Taxonomy" id="315347"/>
    <lineage>
        <taxon>Eukaryota</taxon>
        <taxon>Viridiplantae</taxon>
        <taxon>Streptophyta</taxon>
        <taxon>Embryophyta</taxon>
        <taxon>Tracheophyta</taxon>
        <taxon>Spermatophyta</taxon>
        <taxon>Magnoliopsida</taxon>
        <taxon>eudicotyledons</taxon>
        <taxon>Gunneridae</taxon>
        <taxon>Pentapetalae</taxon>
        <taxon>asterids</taxon>
        <taxon>lamiids</taxon>
        <taxon>Solanales</taxon>
        <taxon>Solanaceae</taxon>
        <taxon>Solanoideae</taxon>
        <taxon>Solaneae</taxon>
        <taxon>Solanum</taxon>
    </lineage>
</organism>
<evidence type="ECO:0008006" key="3">
    <source>
        <dbReference type="Google" id="ProtNLM"/>
    </source>
</evidence>
<dbReference type="AlphaFoldDB" id="A0AAF0UQE2"/>
<dbReference type="PANTHER" id="PTHR31286">
    <property type="entry name" value="GLYCINE-RICH CELL WALL STRUCTURAL PROTEIN 1.8-LIKE"/>
    <property type="match status" value="1"/>
</dbReference>